<feature type="compositionally biased region" description="Low complexity" evidence="1">
    <location>
        <begin position="18"/>
        <end position="35"/>
    </location>
</feature>
<organism evidence="2 3">
    <name type="scientific">Brassica oleracea var. oleracea</name>
    <dbReference type="NCBI Taxonomy" id="109376"/>
    <lineage>
        <taxon>Eukaryota</taxon>
        <taxon>Viridiplantae</taxon>
        <taxon>Streptophyta</taxon>
        <taxon>Embryophyta</taxon>
        <taxon>Tracheophyta</taxon>
        <taxon>Spermatophyta</taxon>
        <taxon>Magnoliopsida</taxon>
        <taxon>eudicotyledons</taxon>
        <taxon>Gunneridae</taxon>
        <taxon>Pentapetalae</taxon>
        <taxon>rosids</taxon>
        <taxon>malvids</taxon>
        <taxon>Brassicales</taxon>
        <taxon>Brassicaceae</taxon>
        <taxon>Brassiceae</taxon>
        <taxon>Brassica</taxon>
    </lineage>
</organism>
<reference evidence="2 3" key="1">
    <citation type="journal article" date="2014" name="Genome Biol.">
        <title>Transcriptome and methylome profiling reveals relics of genome dominance in the mesopolyploid Brassica oleracea.</title>
        <authorList>
            <person name="Parkin I.A."/>
            <person name="Koh C."/>
            <person name="Tang H."/>
            <person name="Robinson S.J."/>
            <person name="Kagale S."/>
            <person name="Clarke W.E."/>
            <person name="Town C.D."/>
            <person name="Nixon J."/>
            <person name="Krishnakumar V."/>
            <person name="Bidwell S.L."/>
            <person name="Denoeud F."/>
            <person name="Belcram H."/>
            <person name="Links M.G."/>
            <person name="Just J."/>
            <person name="Clarke C."/>
            <person name="Bender T."/>
            <person name="Huebert T."/>
            <person name="Mason A.S."/>
            <person name="Pires J.C."/>
            <person name="Barker G."/>
            <person name="Moore J."/>
            <person name="Walley P.G."/>
            <person name="Manoli S."/>
            <person name="Batley J."/>
            <person name="Edwards D."/>
            <person name="Nelson M.N."/>
            <person name="Wang X."/>
            <person name="Paterson A.H."/>
            <person name="King G."/>
            <person name="Bancroft I."/>
            <person name="Chalhoub B."/>
            <person name="Sharpe A.G."/>
        </authorList>
    </citation>
    <scope>NUCLEOTIDE SEQUENCE</scope>
    <source>
        <strain evidence="2 3">cv. TO1000</strain>
    </source>
</reference>
<dbReference type="Proteomes" id="UP000032141">
    <property type="component" value="Chromosome C8"/>
</dbReference>
<dbReference type="Gramene" id="Bo8g070340.1">
    <property type="protein sequence ID" value="Bo8g070340.1"/>
    <property type="gene ID" value="Bo8g070340"/>
</dbReference>
<sequence>MGSWIRYSSALSLEIEASAVAESAGSSSSSEVPIENQGPCSDSGSESGEPELRSSDPQGVDAEKLVVLTDEPLREASPETDVNPEVDVLATPTVAGLRKWWRMVRKSNVEKLGQELQNRKNILPYISLSMSYFGLLSRYAPKPFDVRRILYSDILSNGREVNVTIDGPVMVTLYEQNDKHSSALEFIPKKLGGQIMCLSQAVLNFDCAMYNRSAYLKMSNYFLTIYNSMDEDETLKKLI</sequence>
<accession>A0A0D3DQM1</accession>
<keyword evidence="3" id="KW-1185">Reference proteome</keyword>
<evidence type="ECO:0000313" key="3">
    <source>
        <dbReference type="Proteomes" id="UP000032141"/>
    </source>
</evidence>
<dbReference type="STRING" id="109376.A0A0D3DQM1"/>
<dbReference type="EnsemblPlants" id="Bo8g070340.1">
    <property type="protein sequence ID" value="Bo8g070340.1"/>
    <property type="gene ID" value="Bo8g070340"/>
</dbReference>
<name>A0A0D3DQM1_BRAOL</name>
<dbReference type="AlphaFoldDB" id="A0A0D3DQM1"/>
<evidence type="ECO:0000313" key="2">
    <source>
        <dbReference type="EnsemblPlants" id="Bo8g070340.1"/>
    </source>
</evidence>
<proteinExistence type="predicted"/>
<evidence type="ECO:0000256" key="1">
    <source>
        <dbReference type="SAM" id="MobiDB-lite"/>
    </source>
</evidence>
<feature type="region of interest" description="Disordered" evidence="1">
    <location>
        <begin position="18"/>
        <end position="61"/>
    </location>
</feature>
<dbReference type="HOGENOM" id="CLU_1162548_0_0_1"/>
<protein>
    <submittedName>
        <fullName evidence="2">Uncharacterized protein</fullName>
    </submittedName>
</protein>
<reference evidence="2" key="2">
    <citation type="submission" date="2015-03" db="UniProtKB">
        <authorList>
            <consortium name="EnsemblPlants"/>
        </authorList>
    </citation>
    <scope>IDENTIFICATION</scope>
</reference>